<comment type="caution">
    <text evidence="1">The sequence shown here is derived from an EMBL/GenBank/DDBJ whole genome shotgun (WGS) entry which is preliminary data.</text>
</comment>
<dbReference type="PATRIC" id="fig|1094552.3.peg.1215"/>
<reference evidence="1 2" key="1">
    <citation type="submission" date="2012-03" db="EMBL/GenBank/DDBJ databases">
        <title>The Genome Sequence of Bartonella birtlesii LL-WM9.</title>
        <authorList>
            <consortium name="The Broad Institute Genome Sequencing Platform"/>
            <consortium name="The Broad Institute Genome Sequencing Center for Infectious Disease"/>
            <person name="Feldgarden M."/>
            <person name="Kirby J."/>
            <person name="Kosoy M."/>
            <person name="Birtles R."/>
            <person name="Probert W.S."/>
            <person name="Chiaraviglio L."/>
            <person name="Young S.K."/>
            <person name="Zeng Q."/>
            <person name="Gargeya S."/>
            <person name="Fitzgerald M."/>
            <person name="Haas B."/>
            <person name="Abouelleil A."/>
            <person name="Alvarado L."/>
            <person name="Arachchi H.M."/>
            <person name="Berlin A."/>
            <person name="Chapman S.B."/>
            <person name="Gearin G."/>
            <person name="Goldberg J."/>
            <person name="Griggs A."/>
            <person name="Gujja S."/>
            <person name="Hansen M."/>
            <person name="Heiman D."/>
            <person name="Howarth C."/>
            <person name="Larimer J."/>
            <person name="Lui A."/>
            <person name="MacDonald P.J.P."/>
            <person name="McCowen C."/>
            <person name="Montmayeur A."/>
            <person name="Murphy C."/>
            <person name="Neiman D."/>
            <person name="Pearson M."/>
            <person name="Priest M."/>
            <person name="Roberts A."/>
            <person name="Saif S."/>
            <person name="Shea T."/>
            <person name="Sisk P."/>
            <person name="Stolte C."/>
            <person name="Sykes S."/>
            <person name="Wortman J."/>
            <person name="Nusbaum C."/>
            <person name="Birren B."/>
        </authorList>
    </citation>
    <scope>NUCLEOTIDE SEQUENCE [LARGE SCALE GENOMIC DNA]</scope>
    <source>
        <strain evidence="1 2">LL-WM9</strain>
    </source>
</reference>
<evidence type="ECO:0000313" key="1">
    <source>
        <dbReference type="EMBL" id="EJF76096.1"/>
    </source>
</evidence>
<accession>J0PU67</accession>
<proteinExistence type="predicted"/>
<dbReference type="EMBL" id="AIMC01000021">
    <property type="protein sequence ID" value="EJF76096.1"/>
    <property type="molecule type" value="Genomic_DNA"/>
</dbReference>
<keyword evidence="2" id="KW-1185">Reference proteome</keyword>
<dbReference type="Proteomes" id="UP000008748">
    <property type="component" value="Unassembled WGS sequence"/>
</dbReference>
<dbReference type="HOGENOM" id="CLU_3247746_0_0_5"/>
<name>J0PU67_9HYPH</name>
<organism evidence="1 2">
    <name type="scientific">Bartonella birtlesii LL-WM9</name>
    <dbReference type="NCBI Taxonomy" id="1094552"/>
    <lineage>
        <taxon>Bacteria</taxon>
        <taxon>Pseudomonadati</taxon>
        <taxon>Pseudomonadota</taxon>
        <taxon>Alphaproteobacteria</taxon>
        <taxon>Hyphomicrobiales</taxon>
        <taxon>Bartonellaceae</taxon>
        <taxon>Bartonella</taxon>
    </lineage>
</organism>
<sequence length="42" mass="4954">MVGKKERDYFVTKQCEILKCSRGGQCYALQTKLLFYVIKHVK</sequence>
<protein>
    <submittedName>
        <fullName evidence="1">Uncharacterized protein</fullName>
    </submittedName>
</protein>
<dbReference type="AlphaFoldDB" id="J0PU67"/>
<gene>
    <name evidence="1" type="ORF">ME7_01085</name>
</gene>
<evidence type="ECO:0000313" key="2">
    <source>
        <dbReference type="Proteomes" id="UP000008748"/>
    </source>
</evidence>